<evidence type="ECO:0000313" key="4">
    <source>
        <dbReference type="Proteomes" id="UP001597453"/>
    </source>
</evidence>
<dbReference type="InterPro" id="IPR021401">
    <property type="entry name" value="DUF3040"/>
</dbReference>
<gene>
    <name evidence="3" type="ORF">ACFSUQ_00320</name>
</gene>
<evidence type="ECO:0000256" key="2">
    <source>
        <dbReference type="SAM" id="Phobius"/>
    </source>
</evidence>
<feature type="region of interest" description="Disordered" evidence="1">
    <location>
        <begin position="90"/>
        <end position="137"/>
    </location>
</feature>
<organism evidence="3 4">
    <name type="scientific">Gulosibacter bifidus</name>
    <dbReference type="NCBI Taxonomy" id="272239"/>
    <lineage>
        <taxon>Bacteria</taxon>
        <taxon>Bacillati</taxon>
        <taxon>Actinomycetota</taxon>
        <taxon>Actinomycetes</taxon>
        <taxon>Micrococcales</taxon>
        <taxon>Microbacteriaceae</taxon>
        <taxon>Gulosibacter</taxon>
    </lineage>
</organism>
<keyword evidence="2" id="KW-0472">Membrane</keyword>
<dbReference type="Proteomes" id="UP001597453">
    <property type="component" value="Unassembled WGS sequence"/>
</dbReference>
<feature type="compositionally biased region" description="Low complexity" evidence="1">
    <location>
        <begin position="90"/>
        <end position="100"/>
    </location>
</feature>
<sequence>MPLSEQEQRLLEEMERSLYANEADVVSTTPNTEITISPKSVVNAVLALAVGIGVVVLGLSVQQPLVGLLGFVILVGGIYWAFSGTGSAAAADAPTAAPKGKSGGTSGKSSPSSSSRSGQSFMDQMESRWNRRQDGQL</sequence>
<feature type="compositionally biased region" description="Basic and acidic residues" evidence="1">
    <location>
        <begin position="125"/>
        <end position="137"/>
    </location>
</feature>
<feature type="transmembrane region" description="Helical" evidence="2">
    <location>
        <begin position="41"/>
        <end position="59"/>
    </location>
</feature>
<evidence type="ECO:0000256" key="1">
    <source>
        <dbReference type="SAM" id="MobiDB-lite"/>
    </source>
</evidence>
<proteinExistence type="predicted"/>
<name>A0ABW5RGK5_9MICO</name>
<keyword evidence="4" id="KW-1185">Reference proteome</keyword>
<keyword evidence="2" id="KW-0812">Transmembrane</keyword>
<accession>A0ABW5RGK5</accession>
<protein>
    <submittedName>
        <fullName evidence="3">DUF3040 domain-containing protein</fullName>
    </submittedName>
</protein>
<keyword evidence="2" id="KW-1133">Transmembrane helix</keyword>
<dbReference type="EMBL" id="JBHUNF010000001">
    <property type="protein sequence ID" value="MFD2673755.1"/>
    <property type="molecule type" value="Genomic_DNA"/>
</dbReference>
<feature type="transmembrane region" description="Helical" evidence="2">
    <location>
        <begin position="65"/>
        <end position="82"/>
    </location>
</feature>
<comment type="caution">
    <text evidence="3">The sequence shown here is derived from an EMBL/GenBank/DDBJ whole genome shotgun (WGS) entry which is preliminary data.</text>
</comment>
<reference evidence="4" key="1">
    <citation type="journal article" date="2019" name="Int. J. Syst. Evol. Microbiol.">
        <title>The Global Catalogue of Microorganisms (GCM) 10K type strain sequencing project: providing services to taxonomists for standard genome sequencing and annotation.</title>
        <authorList>
            <consortium name="The Broad Institute Genomics Platform"/>
            <consortium name="The Broad Institute Genome Sequencing Center for Infectious Disease"/>
            <person name="Wu L."/>
            <person name="Ma J."/>
        </authorList>
    </citation>
    <scope>NUCLEOTIDE SEQUENCE [LARGE SCALE GENOMIC DNA]</scope>
    <source>
        <strain evidence="4">TISTR 1511</strain>
    </source>
</reference>
<dbReference type="Pfam" id="PF11239">
    <property type="entry name" value="DUF3040"/>
    <property type="match status" value="1"/>
</dbReference>
<dbReference type="RefSeq" id="WP_066055406.1">
    <property type="nucleotide sequence ID" value="NZ_JBHUNF010000001.1"/>
</dbReference>
<evidence type="ECO:0000313" key="3">
    <source>
        <dbReference type="EMBL" id="MFD2673755.1"/>
    </source>
</evidence>
<feature type="compositionally biased region" description="Low complexity" evidence="1">
    <location>
        <begin position="107"/>
        <end position="120"/>
    </location>
</feature>